<protein>
    <recommendedName>
        <fullName evidence="1">Protein kinase domain-containing protein</fullName>
    </recommendedName>
</protein>
<dbReference type="InParanoid" id="A0BXF2"/>
<dbReference type="Pfam" id="PF00069">
    <property type="entry name" value="Pkinase"/>
    <property type="match status" value="1"/>
</dbReference>
<dbReference type="Proteomes" id="UP000000600">
    <property type="component" value="Unassembled WGS sequence"/>
</dbReference>
<evidence type="ECO:0000259" key="1">
    <source>
        <dbReference type="PROSITE" id="PS50011"/>
    </source>
</evidence>
<dbReference type="STRING" id="5888.A0BXF2"/>
<dbReference type="GeneID" id="5016401"/>
<dbReference type="HOGENOM" id="CLU_624812_0_0_1"/>
<dbReference type="PANTHER" id="PTHR44167">
    <property type="entry name" value="OVARIAN-SPECIFIC SERINE/THREONINE-PROTEIN KINASE LOK-RELATED"/>
    <property type="match status" value="1"/>
</dbReference>
<proteinExistence type="predicted"/>
<dbReference type="OrthoDB" id="10385461at2759"/>
<dbReference type="eggNOG" id="KOG0658">
    <property type="taxonomic scope" value="Eukaryota"/>
</dbReference>
<dbReference type="OMA" id="YLYSYIR"/>
<dbReference type="PROSITE" id="PS50011">
    <property type="entry name" value="PROTEIN_KINASE_DOM"/>
    <property type="match status" value="1"/>
</dbReference>
<sequence>MFPPIALDQIYVSERATIGIPFIKSYVDEQIPQGQRKEHALKQMIAILKQLNCYSDIAQLQNTDLQKIQDQLLQDFGYRQAEGSSHADTFQKNLGVTVIKNVHSQGYVCKVDVVRTPPFIYNVMEEQIAMKVYIQHDMYESREVEIIEQFNNSHQPYLYSYIRYSNLLILFLKQHKISFYDLMSHCIGPRKKFVYPKEKVYQGYLKIFHSMIVALEVLHNQGIVHRDLKPQNNMFDCQKQLNSLDDLLKEDITCVIIDYDRSKKVDSEGNQTNYVCNELYRPPEGTQMKYDSSYDIWQLGFIWLLQLHEEVFKTTEIQQIDDIARIFKLKKIFQDTVNLEDRRKNYDKFVDAALKIKTYVQIDEELHQIIKKMIHFNPKERPQLLEIKLLLEKLIIQNQNN</sequence>
<dbReference type="AlphaFoldDB" id="A0BXF2"/>
<feature type="domain" description="Protein kinase" evidence="1">
    <location>
        <begin position="97"/>
        <end position="395"/>
    </location>
</feature>
<accession>A0BXF2</accession>
<dbReference type="SMART" id="SM00220">
    <property type="entry name" value="S_TKc"/>
    <property type="match status" value="1"/>
</dbReference>
<dbReference type="InterPro" id="IPR011009">
    <property type="entry name" value="Kinase-like_dom_sf"/>
</dbReference>
<dbReference type="GO" id="GO:0005524">
    <property type="term" value="F:ATP binding"/>
    <property type="evidence" value="ECO:0007669"/>
    <property type="project" value="InterPro"/>
</dbReference>
<gene>
    <name evidence="2" type="ORF">GSPATT00033072001</name>
</gene>
<keyword evidence="3" id="KW-1185">Reference proteome</keyword>
<dbReference type="InterPro" id="IPR000719">
    <property type="entry name" value="Prot_kinase_dom"/>
</dbReference>
<reference evidence="2 3" key="1">
    <citation type="journal article" date="2006" name="Nature">
        <title>Global trends of whole-genome duplications revealed by the ciliate Paramecium tetraurelia.</title>
        <authorList>
            <consortium name="Genoscope"/>
            <person name="Aury J.-M."/>
            <person name="Jaillon O."/>
            <person name="Duret L."/>
            <person name="Noel B."/>
            <person name="Jubin C."/>
            <person name="Porcel B.M."/>
            <person name="Segurens B."/>
            <person name="Daubin V."/>
            <person name="Anthouard V."/>
            <person name="Aiach N."/>
            <person name="Arnaiz O."/>
            <person name="Billaut A."/>
            <person name="Beisson J."/>
            <person name="Blanc I."/>
            <person name="Bouhouche K."/>
            <person name="Camara F."/>
            <person name="Duharcourt S."/>
            <person name="Guigo R."/>
            <person name="Gogendeau D."/>
            <person name="Katinka M."/>
            <person name="Keller A.-M."/>
            <person name="Kissmehl R."/>
            <person name="Klotz C."/>
            <person name="Koll F."/>
            <person name="Le Moue A."/>
            <person name="Lepere C."/>
            <person name="Malinsky S."/>
            <person name="Nowacki M."/>
            <person name="Nowak J.K."/>
            <person name="Plattner H."/>
            <person name="Poulain J."/>
            <person name="Ruiz F."/>
            <person name="Serrano V."/>
            <person name="Zagulski M."/>
            <person name="Dessen P."/>
            <person name="Betermier M."/>
            <person name="Weissenbach J."/>
            <person name="Scarpelli C."/>
            <person name="Schachter V."/>
            <person name="Sperling L."/>
            <person name="Meyer E."/>
            <person name="Cohen J."/>
            <person name="Wincker P."/>
        </authorList>
    </citation>
    <scope>NUCLEOTIDE SEQUENCE [LARGE SCALE GENOMIC DNA]</scope>
    <source>
        <strain evidence="2 3">Stock d4-2</strain>
    </source>
</reference>
<dbReference type="EMBL" id="CT868024">
    <property type="protein sequence ID" value="CAK63219.1"/>
    <property type="molecule type" value="Genomic_DNA"/>
</dbReference>
<dbReference type="PANTHER" id="PTHR44167:SF24">
    <property type="entry name" value="SERINE_THREONINE-PROTEIN KINASE CHK2"/>
    <property type="match status" value="1"/>
</dbReference>
<evidence type="ECO:0000313" key="2">
    <source>
        <dbReference type="EMBL" id="CAK63219.1"/>
    </source>
</evidence>
<evidence type="ECO:0000313" key="3">
    <source>
        <dbReference type="Proteomes" id="UP000000600"/>
    </source>
</evidence>
<name>A0BXF2_PARTE</name>
<dbReference type="GO" id="GO:0004674">
    <property type="term" value="F:protein serine/threonine kinase activity"/>
    <property type="evidence" value="ECO:0000318"/>
    <property type="project" value="GO_Central"/>
</dbReference>
<dbReference type="RefSeq" id="XP_001430617.1">
    <property type="nucleotide sequence ID" value="XM_001430580.1"/>
</dbReference>
<dbReference type="Gene3D" id="1.10.510.10">
    <property type="entry name" value="Transferase(Phosphotransferase) domain 1"/>
    <property type="match status" value="1"/>
</dbReference>
<dbReference type="KEGG" id="ptm:GSPATT00033072001"/>
<organism evidence="2 3">
    <name type="scientific">Paramecium tetraurelia</name>
    <dbReference type="NCBI Taxonomy" id="5888"/>
    <lineage>
        <taxon>Eukaryota</taxon>
        <taxon>Sar</taxon>
        <taxon>Alveolata</taxon>
        <taxon>Ciliophora</taxon>
        <taxon>Intramacronucleata</taxon>
        <taxon>Oligohymenophorea</taxon>
        <taxon>Peniculida</taxon>
        <taxon>Parameciidae</taxon>
        <taxon>Paramecium</taxon>
    </lineage>
</organism>
<dbReference type="SUPFAM" id="SSF56112">
    <property type="entry name" value="Protein kinase-like (PK-like)"/>
    <property type="match status" value="1"/>
</dbReference>